<evidence type="ECO:0000313" key="7">
    <source>
        <dbReference type="EMBL" id="BAU49330.1"/>
    </source>
</evidence>
<organism evidence="7 8">
    <name type="scientific">Sulfurifustis variabilis</name>
    <dbReference type="NCBI Taxonomy" id="1675686"/>
    <lineage>
        <taxon>Bacteria</taxon>
        <taxon>Pseudomonadati</taxon>
        <taxon>Pseudomonadota</taxon>
        <taxon>Gammaproteobacteria</taxon>
        <taxon>Acidiferrobacterales</taxon>
        <taxon>Acidiferrobacteraceae</taxon>
        <taxon>Sulfurifustis</taxon>
    </lineage>
</organism>
<evidence type="ECO:0000256" key="1">
    <source>
        <dbReference type="ARBA" id="ARBA00004442"/>
    </source>
</evidence>
<dbReference type="PANTHER" id="PTHR38776:SF1">
    <property type="entry name" value="MLTA-INTERACTING PROTEIN-RELATED"/>
    <property type="match status" value="1"/>
</dbReference>
<evidence type="ECO:0000256" key="2">
    <source>
        <dbReference type="ARBA" id="ARBA00005722"/>
    </source>
</evidence>
<gene>
    <name evidence="7" type="ORF">SVA_2782</name>
</gene>
<dbReference type="PANTHER" id="PTHR38776">
    <property type="entry name" value="MLTA-INTERACTING PROTEIN-RELATED"/>
    <property type="match status" value="1"/>
</dbReference>
<evidence type="ECO:0000256" key="3">
    <source>
        <dbReference type="ARBA" id="ARBA00022729"/>
    </source>
</evidence>
<proteinExistence type="inferred from homology"/>
<keyword evidence="5" id="KW-0998">Cell outer membrane</keyword>
<name>A0A1B4V717_9GAMM</name>
<accession>A0A1B4V717</accession>
<reference evidence="7 8" key="1">
    <citation type="submission" date="2015-08" db="EMBL/GenBank/DDBJ databases">
        <title>Complete genome sequence of Sulfurifustis variabilis.</title>
        <authorList>
            <person name="Miura A."/>
            <person name="Kojima H."/>
            <person name="Fukui M."/>
        </authorList>
    </citation>
    <scope>NUCLEOTIDE SEQUENCE [LARGE SCALE GENOMIC DNA]</scope>
    <source>
        <strain evidence="8">skN76</strain>
    </source>
</reference>
<keyword evidence="3 6" id="KW-0732">Signal</keyword>
<protein>
    <submittedName>
        <fullName evidence="7">Structural protein MipA</fullName>
    </submittedName>
</protein>
<feature type="signal peptide" evidence="6">
    <location>
        <begin position="1"/>
        <end position="27"/>
    </location>
</feature>
<dbReference type="OrthoDB" id="8562138at2"/>
<comment type="subcellular location">
    <subcellularLocation>
        <location evidence="1">Cell outer membrane</location>
    </subcellularLocation>
</comment>
<evidence type="ECO:0000256" key="6">
    <source>
        <dbReference type="SAM" id="SignalP"/>
    </source>
</evidence>
<dbReference type="Proteomes" id="UP000218899">
    <property type="component" value="Chromosome"/>
</dbReference>
<sequence>MLMRKPLAGTRPFGALLLCCLCHTALADRVADITEVYAAAGVPGQEREPPAGWRAVVGLGLASAEEVVGDGERRTLVLPVLLMTYDDWAYWSIAGGGVWIRSTDRSLHLGVGVKLHAGWRPEDDPLLAGMDRRDTSVDGSLNLLWKTPVVDVGLNYYRDLLDVSDGSFASLRLSRTFLVDPRIRLTPSLGVERQSDELVDYYYGVRPSEATSFRPAYDGRATVNVTLGLTGAYLLNRGWSLLGAFHATRFGDGVADSPIVPDRTSRLLFFGAVRRL</sequence>
<dbReference type="Pfam" id="PF06629">
    <property type="entry name" value="MipA"/>
    <property type="match status" value="1"/>
</dbReference>
<feature type="chain" id="PRO_5008571267" evidence="6">
    <location>
        <begin position="28"/>
        <end position="276"/>
    </location>
</feature>
<dbReference type="EMBL" id="AP014936">
    <property type="protein sequence ID" value="BAU49330.1"/>
    <property type="molecule type" value="Genomic_DNA"/>
</dbReference>
<evidence type="ECO:0000313" key="8">
    <source>
        <dbReference type="Proteomes" id="UP000218899"/>
    </source>
</evidence>
<keyword evidence="4" id="KW-0472">Membrane</keyword>
<dbReference type="GO" id="GO:0009252">
    <property type="term" value="P:peptidoglycan biosynthetic process"/>
    <property type="evidence" value="ECO:0007669"/>
    <property type="project" value="TreeGrafter"/>
</dbReference>
<keyword evidence="8" id="KW-1185">Reference proteome</keyword>
<dbReference type="GO" id="GO:0009279">
    <property type="term" value="C:cell outer membrane"/>
    <property type="evidence" value="ECO:0007669"/>
    <property type="project" value="UniProtKB-SubCell"/>
</dbReference>
<evidence type="ECO:0000256" key="4">
    <source>
        <dbReference type="ARBA" id="ARBA00023136"/>
    </source>
</evidence>
<dbReference type="KEGG" id="sva:SVA_2782"/>
<evidence type="ECO:0000256" key="5">
    <source>
        <dbReference type="ARBA" id="ARBA00023237"/>
    </source>
</evidence>
<dbReference type="AlphaFoldDB" id="A0A1B4V717"/>
<comment type="similarity">
    <text evidence="2">Belongs to the MipA/OmpV family.</text>
</comment>
<dbReference type="InterPro" id="IPR010583">
    <property type="entry name" value="MipA"/>
</dbReference>